<dbReference type="SUPFAM" id="SSF53383">
    <property type="entry name" value="PLP-dependent transferases"/>
    <property type="match status" value="1"/>
</dbReference>
<dbReference type="GO" id="GO:0030170">
    <property type="term" value="F:pyridoxal phosphate binding"/>
    <property type="evidence" value="ECO:0007669"/>
    <property type="project" value="InterPro"/>
</dbReference>
<dbReference type="FunFam" id="3.40.640.10:FF:000009">
    <property type="entry name" value="Cystathionine gamma-synthase homolog"/>
    <property type="match status" value="1"/>
</dbReference>
<dbReference type="CDD" id="cd00614">
    <property type="entry name" value="CGS_like"/>
    <property type="match status" value="1"/>
</dbReference>
<reference evidence="6 7" key="1">
    <citation type="journal article" date="2020" name="Biotechnol. Biofuels">
        <title>New insights from the biogas microbiome by comprehensive genome-resolved metagenomics of nearly 1600 species originating from multiple anaerobic digesters.</title>
        <authorList>
            <person name="Campanaro S."/>
            <person name="Treu L."/>
            <person name="Rodriguez-R L.M."/>
            <person name="Kovalovszki A."/>
            <person name="Ziels R.M."/>
            <person name="Maus I."/>
            <person name="Zhu X."/>
            <person name="Kougias P.G."/>
            <person name="Basile A."/>
            <person name="Luo G."/>
            <person name="Schluter A."/>
            <person name="Konstantinidis K.T."/>
            <person name="Angelidaki I."/>
        </authorList>
    </citation>
    <scope>NUCLEOTIDE SEQUENCE [LARGE SCALE GENOMIC DNA]</scope>
    <source>
        <strain evidence="6">AS05jafATM_4</strain>
    </source>
</reference>
<dbReference type="InterPro" id="IPR015422">
    <property type="entry name" value="PyrdxlP-dep_Trfase_small"/>
</dbReference>
<dbReference type="GO" id="GO:0019346">
    <property type="term" value="P:transsulfuration"/>
    <property type="evidence" value="ECO:0007669"/>
    <property type="project" value="InterPro"/>
</dbReference>
<dbReference type="InterPro" id="IPR000277">
    <property type="entry name" value="Cys/Met-Metab_PyrdxlP-dep_enz"/>
</dbReference>
<name>A0A7C7DCN1_9FIRM</name>
<evidence type="ECO:0000256" key="2">
    <source>
        <dbReference type="ARBA" id="ARBA00009077"/>
    </source>
</evidence>
<feature type="modified residue" description="N6-(pyridoxal phosphate)lysine" evidence="4">
    <location>
        <position position="194"/>
    </location>
</feature>
<comment type="similarity">
    <text evidence="2 5">Belongs to the trans-sulfuration enzymes family.</text>
</comment>
<dbReference type="Proteomes" id="UP000553059">
    <property type="component" value="Unassembled WGS sequence"/>
</dbReference>
<dbReference type="GO" id="GO:0009086">
    <property type="term" value="P:methionine biosynthetic process"/>
    <property type="evidence" value="ECO:0007669"/>
    <property type="project" value="UniProtKB-ARBA"/>
</dbReference>
<keyword evidence="6" id="KW-0808">Transferase</keyword>
<accession>A0A7C7DCN1</accession>
<dbReference type="GO" id="GO:0005737">
    <property type="term" value="C:cytoplasm"/>
    <property type="evidence" value="ECO:0007669"/>
    <property type="project" value="TreeGrafter"/>
</dbReference>
<organism evidence="6 7">
    <name type="scientific">Desulfitobacterium dehalogenans</name>
    <dbReference type="NCBI Taxonomy" id="36854"/>
    <lineage>
        <taxon>Bacteria</taxon>
        <taxon>Bacillati</taxon>
        <taxon>Bacillota</taxon>
        <taxon>Clostridia</taxon>
        <taxon>Eubacteriales</taxon>
        <taxon>Desulfitobacteriaceae</taxon>
        <taxon>Desulfitobacterium</taxon>
    </lineage>
</organism>
<dbReference type="Gene3D" id="3.90.1150.10">
    <property type="entry name" value="Aspartate Aminotransferase, domain 1"/>
    <property type="match status" value="1"/>
</dbReference>
<keyword evidence="3 4" id="KW-0663">Pyridoxal phosphate</keyword>
<dbReference type="PIRSF" id="PIRSF001434">
    <property type="entry name" value="CGS"/>
    <property type="match status" value="1"/>
</dbReference>
<dbReference type="EMBL" id="DUTF01000419">
    <property type="protein sequence ID" value="HHY28977.1"/>
    <property type="molecule type" value="Genomic_DNA"/>
</dbReference>
<evidence type="ECO:0000313" key="6">
    <source>
        <dbReference type="EMBL" id="HHY28977.1"/>
    </source>
</evidence>
<dbReference type="InterPro" id="IPR015421">
    <property type="entry name" value="PyrdxlP-dep_Trfase_major"/>
</dbReference>
<dbReference type="PROSITE" id="PS00868">
    <property type="entry name" value="CYS_MET_METAB_PP"/>
    <property type="match status" value="1"/>
</dbReference>
<evidence type="ECO:0000256" key="4">
    <source>
        <dbReference type="PIRSR" id="PIRSR001434-2"/>
    </source>
</evidence>
<dbReference type="Gene3D" id="3.40.640.10">
    <property type="entry name" value="Type I PLP-dependent aspartate aminotransferase-like (Major domain)"/>
    <property type="match status" value="1"/>
</dbReference>
<dbReference type="FunFam" id="3.90.1150.10:FF:000033">
    <property type="entry name" value="Cystathionine gamma-synthase"/>
    <property type="match status" value="1"/>
</dbReference>
<dbReference type="PANTHER" id="PTHR11808">
    <property type="entry name" value="TRANS-SULFURATION ENZYME FAMILY MEMBER"/>
    <property type="match status" value="1"/>
</dbReference>
<keyword evidence="6" id="KW-0032">Aminotransferase</keyword>
<proteinExistence type="inferred from homology"/>
<dbReference type="AlphaFoldDB" id="A0A7C7DCN1"/>
<evidence type="ECO:0000256" key="5">
    <source>
        <dbReference type="RuleBase" id="RU362118"/>
    </source>
</evidence>
<dbReference type="InterPro" id="IPR054542">
    <property type="entry name" value="Cys_met_metab_PP"/>
</dbReference>
<evidence type="ECO:0000313" key="7">
    <source>
        <dbReference type="Proteomes" id="UP000553059"/>
    </source>
</evidence>
<evidence type="ECO:0000256" key="1">
    <source>
        <dbReference type="ARBA" id="ARBA00001933"/>
    </source>
</evidence>
<comment type="cofactor">
    <cofactor evidence="1 5">
        <name>pyridoxal 5'-phosphate</name>
        <dbReference type="ChEBI" id="CHEBI:597326"/>
    </cofactor>
</comment>
<dbReference type="Pfam" id="PF01053">
    <property type="entry name" value="Cys_Met_Meta_PP"/>
    <property type="match status" value="1"/>
</dbReference>
<dbReference type="InterPro" id="IPR015424">
    <property type="entry name" value="PyrdxlP-dep_Trfase"/>
</dbReference>
<comment type="caution">
    <text evidence="6">The sequence shown here is derived from an EMBL/GenBank/DDBJ whole genome shotgun (WGS) entry which is preliminary data.</text>
</comment>
<dbReference type="GO" id="GO:0008483">
    <property type="term" value="F:transaminase activity"/>
    <property type="evidence" value="ECO:0007669"/>
    <property type="project" value="UniProtKB-KW"/>
</dbReference>
<dbReference type="PANTHER" id="PTHR11808:SF90">
    <property type="entry name" value="CYSTATHIONINE GAMMA-SYNTHASE"/>
    <property type="match status" value="1"/>
</dbReference>
<evidence type="ECO:0000256" key="3">
    <source>
        <dbReference type="ARBA" id="ARBA00022898"/>
    </source>
</evidence>
<dbReference type="GO" id="GO:0016846">
    <property type="term" value="F:carbon-sulfur lyase activity"/>
    <property type="evidence" value="ECO:0007669"/>
    <property type="project" value="TreeGrafter"/>
</dbReference>
<protein>
    <submittedName>
        <fullName evidence="6">Aminotransferase class V-fold PLP-dependent enzyme</fullName>
    </submittedName>
</protein>
<sequence>MNILTELAQIGNRRDPNGAISFPIYHSSTFAHPGFGESTGFDYSRTGNPTRQVLEDAMASIEEGTKGFAFSSGMGAITTILSLFSQGDHLLVTEDLYGGTYRILKEVFHRFGLQVTFVDSSNLRAIEKEIRPHTKAIFTETPTNPLMKVADLKGIASLCQKHGLLNIVDNTFLTPYLQKPLNLGADIVIHSGTKYLGGHNDVVAGLVVVQGEELAVRFGRLQNSLGAILGPQDSWLIIRGLKTLALRMRAQEENALQIAQWLEMHPLVTEVYYPGLEHHPGYATQLEQARGFGAMLSFRVKSPSLIPEILKSLKIISYAESLGGVESLITYPATQTHADIPHEVRARLGVDDCLLRLSLGIEAAEDLIGDLEQALKQML</sequence>
<gene>
    <name evidence="6" type="ORF">GX523_19950</name>
</gene>